<evidence type="ECO:0000256" key="2">
    <source>
        <dbReference type="SAM" id="Phobius"/>
    </source>
</evidence>
<evidence type="ECO:0000313" key="4">
    <source>
        <dbReference type="EMBL" id="MBV7269758.1"/>
    </source>
</evidence>
<feature type="region of interest" description="Disordered" evidence="1">
    <location>
        <begin position="115"/>
        <end position="141"/>
    </location>
</feature>
<dbReference type="AlphaFoldDB" id="A0A9X1FAU9"/>
<dbReference type="Pfam" id="PF03544">
    <property type="entry name" value="TonB_C"/>
    <property type="match status" value="1"/>
</dbReference>
<evidence type="ECO:0000259" key="3">
    <source>
        <dbReference type="Pfam" id="PF03544"/>
    </source>
</evidence>
<dbReference type="EMBL" id="JAGSPD010000008">
    <property type="protein sequence ID" value="MBV7269758.1"/>
    <property type="molecule type" value="Genomic_DNA"/>
</dbReference>
<proteinExistence type="predicted"/>
<evidence type="ECO:0000313" key="5">
    <source>
        <dbReference type="Proteomes" id="UP001138894"/>
    </source>
</evidence>
<keyword evidence="5" id="KW-1185">Reference proteome</keyword>
<protein>
    <submittedName>
        <fullName evidence="4">Energy transducer TonB</fullName>
    </submittedName>
</protein>
<feature type="region of interest" description="Disordered" evidence="1">
    <location>
        <begin position="1"/>
        <end position="24"/>
    </location>
</feature>
<dbReference type="GO" id="GO:0055085">
    <property type="term" value="P:transmembrane transport"/>
    <property type="evidence" value="ECO:0007669"/>
    <property type="project" value="InterPro"/>
</dbReference>
<feature type="domain" description="TonB C-terminal" evidence="3">
    <location>
        <begin position="203"/>
        <end position="262"/>
    </location>
</feature>
<organism evidence="4 5">
    <name type="scientific">Winogradskyella luteola</name>
    <dbReference type="NCBI Taxonomy" id="2828330"/>
    <lineage>
        <taxon>Bacteria</taxon>
        <taxon>Pseudomonadati</taxon>
        <taxon>Bacteroidota</taxon>
        <taxon>Flavobacteriia</taxon>
        <taxon>Flavobacteriales</taxon>
        <taxon>Flavobacteriaceae</taxon>
        <taxon>Winogradskyella</taxon>
    </lineage>
</organism>
<evidence type="ECO:0000256" key="1">
    <source>
        <dbReference type="SAM" id="MobiDB-lite"/>
    </source>
</evidence>
<dbReference type="InterPro" id="IPR037682">
    <property type="entry name" value="TonB_C"/>
</dbReference>
<dbReference type="RefSeq" id="WP_218546577.1">
    <property type="nucleotide sequence ID" value="NZ_JAGSPD010000008.1"/>
</dbReference>
<comment type="caution">
    <text evidence="4">The sequence shown here is derived from an EMBL/GenBank/DDBJ whole genome shotgun (WGS) entry which is preliminary data.</text>
</comment>
<keyword evidence="2" id="KW-1133">Transmembrane helix</keyword>
<gene>
    <name evidence="4" type="ORF">KCG49_11230</name>
</gene>
<keyword evidence="2" id="KW-0812">Transmembrane</keyword>
<name>A0A9X1FAU9_9FLAO</name>
<accession>A0A9X1FAU9</accession>
<feature type="compositionally biased region" description="Polar residues" evidence="1">
    <location>
        <begin position="1"/>
        <end position="16"/>
    </location>
</feature>
<reference evidence="4" key="1">
    <citation type="submission" date="2021-04" db="EMBL/GenBank/DDBJ databases">
        <authorList>
            <person name="Pira H."/>
            <person name="Risdian C."/>
            <person name="Wink J."/>
        </authorList>
    </citation>
    <scope>NUCLEOTIDE SEQUENCE</scope>
    <source>
        <strain evidence="4">WHY3</strain>
    </source>
</reference>
<keyword evidence="2" id="KW-0472">Membrane</keyword>
<dbReference type="Proteomes" id="UP001138894">
    <property type="component" value="Unassembled WGS sequence"/>
</dbReference>
<sequence length="265" mass="29822">MKNSKKTFSGVGQNTTEVKKSQKHDANLQKNSTLYFQIGLILCLLGTYALFEMQFQDSKIVVDSLTVEEVATIDVAPDYRVKVEQKNEPKSKVERSNKIIDKVKEVSNETKIVEKELFTPDSSDQPSEPANPGDFSENNDPVDDEVFVPFPLIEKVPVYPGCEKYDSNEARKECMSKKITKLVGRKFNTSVGERYGITGLQKIQTQFTVDKNGNVTDVKVRAPHPALEKEAKRVIDKIPHMKPGIQKDKPVGVIYTLPITFQVNN</sequence>
<feature type="transmembrane region" description="Helical" evidence="2">
    <location>
        <begin position="34"/>
        <end position="51"/>
    </location>
</feature>